<accession>A0ABT6GI63</accession>
<name>A0ABT6GI63_9PROT</name>
<keyword evidence="4" id="KW-1185">Reference proteome</keyword>
<reference evidence="3 4" key="1">
    <citation type="submission" date="2023-03" db="EMBL/GenBank/DDBJ databases">
        <title>Strain FZY0004 represents a novel species in the genus Thalassospira isolated from seawater.</title>
        <authorList>
            <person name="Fu Z.-Y."/>
        </authorList>
    </citation>
    <scope>NUCLEOTIDE SEQUENCE [LARGE SCALE GENOMIC DNA]</scope>
    <source>
        <strain evidence="3 4">FZY0004</strain>
    </source>
</reference>
<keyword evidence="2" id="KW-0472">Membrane</keyword>
<keyword evidence="2" id="KW-0812">Transmembrane</keyword>
<comment type="caution">
    <text evidence="3">The sequence shown here is derived from an EMBL/GenBank/DDBJ whole genome shotgun (WGS) entry which is preliminary data.</text>
</comment>
<evidence type="ECO:0000256" key="2">
    <source>
        <dbReference type="SAM" id="Phobius"/>
    </source>
</evidence>
<feature type="coiled-coil region" evidence="1">
    <location>
        <begin position="36"/>
        <end position="88"/>
    </location>
</feature>
<evidence type="ECO:0000313" key="3">
    <source>
        <dbReference type="EMBL" id="MDG4721578.1"/>
    </source>
</evidence>
<sequence>MADNTNQPQRFHIERSISFGHLLTTLTLIVGATIFFVRQETQIEVLKTNVAAIENRINRETMRTDSALSEIRSALRRIEDKIDRKEDRK</sequence>
<keyword evidence="2" id="KW-1133">Transmembrane helix</keyword>
<gene>
    <name evidence="3" type="ORF">P7680_21420</name>
</gene>
<protein>
    <submittedName>
        <fullName evidence="3">Uncharacterized protein</fullName>
    </submittedName>
</protein>
<evidence type="ECO:0000256" key="1">
    <source>
        <dbReference type="SAM" id="Coils"/>
    </source>
</evidence>
<organism evidence="3 4">
    <name type="scientific">Thalassospira aquimaris</name>
    <dbReference type="NCBI Taxonomy" id="3037796"/>
    <lineage>
        <taxon>Bacteria</taxon>
        <taxon>Pseudomonadati</taxon>
        <taxon>Pseudomonadota</taxon>
        <taxon>Alphaproteobacteria</taxon>
        <taxon>Rhodospirillales</taxon>
        <taxon>Thalassospiraceae</taxon>
        <taxon>Thalassospira</taxon>
    </lineage>
</organism>
<dbReference type="Proteomes" id="UP001529180">
    <property type="component" value="Unassembled WGS sequence"/>
</dbReference>
<proteinExistence type="predicted"/>
<dbReference type="RefSeq" id="WP_228195286.1">
    <property type="nucleotide sequence ID" value="NZ_JARSBO010000014.1"/>
</dbReference>
<dbReference type="EMBL" id="JARSBO010000014">
    <property type="protein sequence ID" value="MDG4721578.1"/>
    <property type="molecule type" value="Genomic_DNA"/>
</dbReference>
<evidence type="ECO:0000313" key="4">
    <source>
        <dbReference type="Proteomes" id="UP001529180"/>
    </source>
</evidence>
<keyword evidence="1" id="KW-0175">Coiled coil</keyword>
<feature type="transmembrane region" description="Helical" evidence="2">
    <location>
        <begin position="17"/>
        <end position="37"/>
    </location>
</feature>